<organism evidence="2 3">
    <name type="scientific">Candidatus Muproteobacteria bacterium RBG_16_62_13</name>
    <dbReference type="NCBI Taxonomy" id="1817756"/>
    <lineage>
        <taxon>Bacteria</taxon>
        <taxon>Pseudomonadati</taxon>
        <taxon>Pseudomonadota</taxon>
        <taxon>Candidatus Muproteobacteria</taxon>
    </lineage>
</organism>
<evidence type="ECO:0000313" key="3">
    <source>
        <dbReference type="Proteomes" id="UP000178379"/>
    </source>
</evidence>
<accession>A0A1F6T3Q4</accession>
<feature type="signal peptide" evidence="1">
    <location>
        <begin position="1"/>
        <end position="30"/>
    </location>
</feature>
<dbReference type="STRING" id="1817756.A2140_06550"/>
<dbReference type="Pfam" id="PF01297">
    <property type="entry name" value="ZnuA"/>
    <property type="match status" value="1"/>
</dbReference>
<proteinExistence type="predicted"/>
<dbReference type="SUPFAM" id="SSF53807">
    <property type="entry name" value="Helical backbone' metal receptor"/>
    <property type="match status" value="1"/>
</dbReference>
<dbReference type="GO" id="GO:0030001">
    <property type="term" value="P:metal ion transport"/>
    <property type="evidence" value="ECO:0007669"/>
    <property type="project" value="InterPro"/>
</dbReference>
<feature type="chain" id="PRO_5009526544" evidence="1">
    <location>
        <begin position="31"/>
        <end position="309"/>
    </location>
</feature>
<name>A0A1F6T3Q4_9PROT</name>
<comment type="caution">
    <text evidence="2">The sequence shown here is derived from an EMBL/GenBank/DDBJ whole genome shotgun (WGS) entry which is preliminary data.</text>
</comment>
<dbReference type="Proteomes" id="UP000178379">
    <property type="component" value="Unassembled WGS sequence"/>
</dbReference>
<keyword evidence="1" id="KW-0732">Signal</keyword>
<evidence type="ECO:0000313" key="2">
    <source>
        <dbReference type="EMBL" id="OGI39767.1"/>
    </source>
</evidence>
<dbReference type="InterPro" id="IPR050492">
    <property type="entry name" value="Bact_metal-bind_prot9"/>
</dbReference>
<dbReference type="AlphaFoldDB" id="A0A1F6T3Q4"/>
<dbReference type="CDD" id="cd01145">
    <property type="entry name" value="TroA_c"/>
    <property type="match status" value="1"/>
</dbReference>
<dbReference type="InterPro" id="IPR006127">
    <property type="entry name" value="ZnuA-like"/>
</dbReference>
<dbReference type="EMBL" id="MFSQ01000085">
    <property type="protein sequence ID" value="OGI39767.1"/>
    <property type="molecule type" value="Genomic_DNA"/>
</dbReference>
<gene>
    <name evidence="2" type="ORF">A2140_06550</name>
</gene>
<evidence type="ECO:0000256" key="1">
    <source>
        <dbReference type="SAM" id="SignalP"/>
    </source>
</evidence>
<dbReference type="GO" id="GO:0046872">
    <property type="term" value="F:metal ion binding"/>
    <property type="evidence" value="ECO:0007669"/>
    <property type="project" value="InterPro"/>
</dbReference>
<protein>
    <submittedName>
        <fullName evidence="2">Zinc ABC transporter substrate-binding protein</fullName>
    </submittedName>
</protein>
<dbReference type="Gene3D" id="3.40.50.1980">
    <property type="entry name" value="Nitrogenase molybdenum iron protein domain"/>
    <property type="match status" value="2"/>
</dbReference>
<dbReference type="PANTHER" id="PTHR42953">
    <property type="entry name" value="HIGH-AFFINITY ZINC UPTAKE SYSTEM PROTEIN ZNUA-RELATED"/>
    <property type="match status" value="1"/>
</dbReference>
<reference evidence="2 3" key="1">
    <citation type="journal article" date="2016" name="Nat. Commun.">
        <title>Thousands of microbial genomes shed light on interconnected biogeochemical processes in an aquifer system.</title>
        <authorList>
            <person name="Anantharaman K."/>
            <person name="Brown C.T."/>
            <person name="Hug L.A."/>
            <person name="Sharon I."/>
            <person name="Castelle C.J."/>
            <person name="Probst A.J."/>
            <person name="Thomas B.C."/>
            <person name="Singh A."/>
            <person name="Wilkins M.J."/>
            <person name="Karaoz U."/>
            <person name="Brodie E.L."/>
            <person name="Williams K.H."/>
            <person name="Hubbard S.S."/>
            <person name="Banfield J.F."/>
        </authorList>
    </citation>
    <scope>NUCLEOTIDE SEQUENCE [LARGE SCALE GENOMIC DNA]</scope>
</reference>
<dbReference type="PANTHER" id="PTHR42953:SF2">
    <property type="entry name" value="ADHESION PROTEIN"/>
    <property type="match status" value="1"/>
</dbReference>
<sequence length="309" mass="34062">MNADKRRLVSKLGFLAVCGCALLWSTAPHADLRIFACEPEWAALARELGGNDVKIFTATSARQDPHHIEARPSLIARMRQADLAVCTGAELEAGWLPALLQQSGNDKVQTGSPGYFEAAAFVTLLDVPKRIDRGAGDIHAAGDPHFHTDPRAVLKVAEALAKRLATIDPKQAAGYRRRHEDFARRWRVAIARWEREGAVLKGKRAISLHKSWTYLYRWLGIQEVAVLEPRPGVPPTSSHLAQILAQQKQSPAQMIVLAGYQDPQAAQWLHERSGLPVIKLPYTVGGNEKAVDLFALFDDTLARLKGAIR</sequence>